<keyword evidence="1" id="KW-0479">Metal-binding</keyword>
<dbReference type="RefSeq" id="WP_132476956.1">
    <property type="nucleotide sequence ID" value="NZ_JBHRVM010000001.1"/>
</dbReference>
<gene>
    <name evidence="4" type="ORF">EV686_104301</name>
</gene>
<keyword evidence="5" id="KW-1185">Reference proteome</keyword>
<keyword evidence="2" id="KW-0560">Oxidoreductase</keyword>
<sequence>MGDAAGIGPEIIVRMLAAGLPHPAVVYGDIGILRSAARQFGSSGRVIFHGYSDMQAAVRAKDERKDDGNTVHVAVLSRRAPLPSGLQPGRLDAAAGRAAYDYLCHAIDDAQAGLLRGIVTAPLNKAAMQAGGIDFPGHTEILAERTGTSDYAMMLANDELRVILVTIHVALASVSSLITRESELRTIRLAHLACLQAGIQNPRIAVAGLNPHAGEDGKFGREDIDVIAPAIAQARAEGMDVSGPWPGDTIFMRARRGEFDIVVAQYHDQGLIPVKYLGVDHGVNVTIGLPFIRTSVDHGTAFDIAGQGIADPSSLRAAFDLALAMSVAPASETNSLPRGQN</sequence>
<name>A0A4R3V5W1_9BURK</name>
<dbReference type="NCBIfam" id="TIGR00557">
    <property type="entry name" value="pdxA"/>
    <property type="match status" value="1"/>
</dbReference>
<evidence type="ECO:0000313" key="5">
    <source>
        <dbReference type="Proteomes" id="UP000294692"/>
    </source>
</evidence>
<dbReference type="Pfam" id="PF04166">
    <property type="entry name" value="PdxA"/>
    <property type="match status" value="1"/>
</dbReference>
<accession>A0A4R3V5W1</accession>
<dbReference type="InterPro" id="IPR005255">
    <property type="entry name" value="PdxA_fam"/>
</dbReference>
<proteinExistence type="predicted"/>
<evidence type="ECO:0000313" key="4">
    <source>
        <dbReference type="EMBL" id="TCU99200.1"/>
    </source>
</evidence>
<comment type="caution">
    <text evidence="4">The sequence shown here is derived from an EMBL/GenBank/DDBJ whole genome shotgun (WGS) entry which is preliminary data.</text>
</comment>
<dbReference type="OrthoDB" id="9801783at2"/>
<dbReference type="AlphaFoldDB" id="A0A4R3V5W1"/>
<dbReference type="GO" id="GO:0051287">
    <property type="term" value="F:NAD binding"/>
    <property type="evidence" value="ECO:0007669"/>
    <property type="project" value="InterPro"/>
</dbReference>
<protein>
    <submittedName>
        <fullName evidence="4">4-hydroxythreonine-4-phosphate dehydrogenase</fullName>
    </submittedName>
</protein>
<dbReference type="Proteomes" id="UP000294692">
    <property type="component" value="Unassembled WGS sequence"/>
</dbReference>
<dbReference type="GO" id="GO:0016491">
    <property type="term" value="F:oxidoreductase activity"/>
    <property type="evidence" value="ECO:0007669"/>
    <property type="project" value="UniProtKB-KW"/>
</dbReference>
<dbReference type="Gene3D" id="3.40.718.10">
    <property type="entry name" value="Isopropylmalate Dehydrogenase"/>
    <property type="match status" value="1"/>
</dbReference>
<organism evidence="4 5">
    <name type="scientific">Paracandidimonas soli</name>
    <dbReference type="NCBI Taxonomy" id="1917182"/>
    <lineage>
        <taxon>Bacteria</taxon>
        <taxon>Pseudomonadati</taxon>
        <taxon>Pseudomonadota</taxon>
        <taxon>Betaproteobacteria</taxon>
        <taxon>Burkholderiales</taxon>
        <taxon>Alcaligenaceae</taxon>
        <taxon>Paracandidimonas</taxon>
    </lineage>
</organism>
<dbReference type="GO" id="GO:0046872">
    <property type="term" value="F:metal ion binding"/>
    <property type="evidence" value="ECO:0007669"/>
    <property type="project" value="UniProtKB-KW"/>
</dbReference>
<evidence type="ECO:0000256" key="1">
    <source>
        <dbReference type="ARBA" id="ARBA00022723"/>
    </source>
</evidence>
<evidence type="ECO:0000256" key="2">
    <source>
        <dbReference type="ARBA" id="ARBA00023002"/>
    </source>
</evidence>
<dbReference type="PANTHER" id="PTHR30004">
    <property type="entry name" value="4-HYDROXYTHREONINE-4-PHOSPHATE DEHYDROGENASE"/>
    <property type="match status" value="1"/>
</dbReference>
<dbReference type="SUPFAM" id="SSF53659">
    <property type="entry name" value="Isocitrate/Isopropylmalate dehydrogenase-like"/>
    <property type="match status" value="1"/>
</dbReference>
<dbReference type="EMBL" id="SMBX01000004">
    <property type="protein sequence ID" value="TCU99200.1"/>
    <property type="molecule type" value="Genomic_DNA"/>
</dbReference>
<keyword evidence="3" id="KW-0520">NAD</keyword>
<dbReference type="PANTHER" id="PTHR30004:SF6">
    <property type="entry name" value="D-THREONATE 4-PHOSPHATE DEHYDROGENASE"/>
    <property type="match status" value="1"/>
</dbReference>
<reference evidence="4 5" key="1">
    <citation type="submission" date="2019-03" db="EMBL/GenBank/DDBJ databases">
        <title>Genomic Encyclopedia of Type Strains, Phase IV (KMG-IV): sequencing the most valuable type-strain genomes for metagenomic binning, comparative biology and taxonomic classification.</title>
        <authorList>
            <person name="Goeker M."/>
        </authorList>
    </citation>
    <scope>NUCLEOTIDE SEQUENCE [LARGE SCALE GENOMIC DNA]</scope>
    <source>
        <strain evidence="4 5">DSM 100048</strain>
    </source>
</reference>
<evidence type="ECO:0000256" key="3">
    <source>
        <dbReference type="ARBA" id="ARBA00023027"/>
    </source>
</evidence>